<dbReference type="Gene3D" id="3.40.50.150">
    <property type="entry name" value="Vaccinia Virus protein VP39"/>
    <property type="match status" value="1"/>
</dbReference>
<name>A0A8T0AXW5_SILME</name>
<gene>
    <name evidence="4" type="ORF">HF521_004859</name>
</gene>
<feature type="compositionally biased region" description="Low complexity" evidence="2">
    <location>
        <begin position="685"/>
        <end position="700"/>
    </location>
</feature>
<dbReference type="Pfam" id="PF21148">
    <property type="entry name" value="NSUN5_fdxn-like"/>
    <property type="match status" value="1"/>
</dbReference>
<dbReference type="InterPro" id="IPR029063">
    <property type="entry name" value="SAM-dependent_MTases_sf"/>
</dbReference>
<feature type="region of interest" description="Disordered" evidence="2">
    <location>
        <begin position="685"/>
        <end position="761"/>
    </location>
</feature>
<dbReference type="EMBL" id="JABFDY010000014">
    <property type="protein sequence ID" value="KAF7698349.1"/>
    <property type="molecule type" value="Genomic_DNA"/>
</dbReference>
<feature type="compositionally biased region" description="Polar residues" evidence="2">
    <location>
        <begin position="701"/>
        <end position="733"/>
    </location>
</feature>
<comment type="caution">
    <text evidence="4">The sequence shown here is derived from an EMBL/GenBank/DDBJ whole genome shotgun (WGS) entry which is preliminary data.</text>
</comment>
<proteinExistence type="inferred from homology"/>
<keyword evidence="5" id="KW-1185">Reference proteome</keyword>
<dbReference type="PANTHER" id="PTHR14663:SF2">
    <property type="entry name" value="METHYLTRANSFERASE NSUN7-RELATED"/>
    <property type="match status" value="1"/>
</dbReference>
<evidence type="ECO:0000256" key="1">
    <source>
        <dbReference type="PROSITE-ProRule" id="PRU01023"/>
    </source>
</evidence>
<feature type="compositionally biased region" description="Polar residues" evidence="2">
    <location>
        <begin position="14"/>
        <end position="34"/>
    </location>
</feature>
<dbReference type="Gene3D" id="3.30.70.1170">
    <property type="entry name" value="Sun protein, domain 3"/>
    <property type="match status" value="1"/>
</dbReference>
<dbReference type="InterPro" id="IPR042620">
    <property type="entry name" value="NSUN7"/>
</dbReference>
<keyword evidence="1" id="KW-0949">S-adenosyl-L-methionine</keyword>
<feature type="region of interest" description="Disordered" evidence="2">
    <location>
        <begin position="575"/>
        <end position="644"/>
    </location>
</feature>
<dbReference type="SUPFAM" id="SSF53335">
    <property type="entry name" value="S-adenosyl-L-methionine-dependent methyltransferases"/>
    <property type="match status" value="1"/>
</dbReference>
<reference evidence="4" key="1">
    <citation type="submission" date="2020-08" db="EMBL/GenBank/DDBJ databases">
        <title>Chromosome-level assembly of Southern catfish (Silurus meridionalis) provides insights into visual adaptation to the nocturnal and benthic lifestyles.</title>
        <authorList>
            <person name="Zhang Y."/>
            <person name="Wang D."/>
            <person name="Peng Z."/>
        </authorList>
    </citation>
    <scope>NUCLEOTIDE SEQUENCE</scope>
    <source>
        <strain evidence="4">SWU-2019-XX</strain>
        <tissue evidence="4">Muscle</tissue>
    </source>
</reference>
<dbReference type="PROSITE" id="PS51686">
    <property type="entry name" value="SAM_MT_RSMB_NOP"/>
    <property type="match status" value="1"/>
</dbReference>
<dbReference type="InterPro" id="IPR001678">
    <property type="entry name" value="MeTrfase_RsmB-F_NOP2_dom"/>
</dbReference>
<dbReference type="GO" id="GO:0008168">
    <property type="term" value="F:methyltransferase activity"/>
    <property type="evidence" value="ECO:0007669"/>
    <property type="project" value="UniProtKB-KW"/>
</dbReference>
<dbReference type="PANTHER" id="PTHR14663">
    <property type="entry name" value="METHYLTRANSFERASE NSUN7-RELATED"/>
    <property type="match status" value="1"/>
</dbReference>
<comment type="caution">
    <text evidence="1">Lacks conserved residue(s) required for the propagation of feature annotation.</text>
</comment>
<evidence type="ECO:0000313" key="4">
    <source>
        <dbReference type="EMBL" id="KAF7698349.1"/>
    </source>
</evidence>
<dbReference type="OrthoDB" id="6817893at2759"/>
<evidence type="ECO:0000259" key="3">
    <source>
        <dbReference type="PROSITE" id="PS51686"/>
    </source>
</evidence>
<dbReference type="Proteomes" id="UP000606274">
    <property type="component" value="Unassembled WGS sequence"/>
</dbReference>
<keyword evidence="1" id="KW-0808">Transferase</keyword>
<feature type="domain" description="SAM-dependent MTase RsmB/NOP-type" evidence="3">
    <location>
        <begin position="218"/>
        <end position="552"/>
    </location>
</feature>
<feature type="region of interest" description="Disordered" evidence="2">
    <location>
        <begin position="1"/>
        <end position="45"/>
    </location>
</feature>
<dbReference type="AlphaFoldDB" id="A0A8T0AXW5"/>
<keyword evidence="1" id="KW-0489">Methyltransferase</keyword>
<dbReference type="GO" id="GO:0003723">
    <property type="term" value="F:RNA binding"/>
    <property type="evidence" value="ECO:0007669"/>
    <property type="project" value="UniProtKB-UniRule"/>
</dbReference>
<evidence type="ECO:0000313" key="5">
    <source>
        <dbReference type="Proteomes" id="UP000606274"/>
    </source>
</evidence>
<feature type="compositionally biased region" description="Basic residues" evidence="2">
    <location>
        <begin position="583"/>
        <end position="604"/>
    </location>
</feature>
<organism evidence="4 5">
    <name type="scientific">Silurus meridionalis</name>
    <name type="common">Southern catfish</name>
    <name type="synonym">Silurus soldatovi meridionalis</name>
    <dbReference type="NCBI Taxonomy" id="175797"/>
    <lineage>
        <taxon>Eukaryota</taxon>
        <taxon>Metazoa</taxon>
        <taxon>Chordata</taxon>
        <taxon>Craniata</taxon>
        <taxon>Vertebrata</taxon>
        <taxon>Euteleostomi</taxon>
        <taxon>Actinopterygii</taxon>
        <taxon>Neopterygii</taxon>
        <taxon>Teleostei</taxon>
        <taxon>Ostariophysi</taxon>
        <taxon>Siluriformes</taxon>
        <taxon>Siluridae</taxon>
        <taxon>Silurus</taxon>
    </lineage>
</organism>
<keyword evidence="1" id="KW-0694">RNA-binding</keyword>
<dbReference type="GO" id="GO:0032259">
    <property type="term" value="P:methylation"/>
    <property type="evidence" value="ECO:0007669"/>
    <property type="project" value="UniProtKB-KW"/>
</dbReference>
<sequence length="822" mass="90758">MRGLKTEGTRMVKQATSRRALSRSFTHSSRTELSSPLAHWTSPSPQTLCQDPSFVPEWDPSSDPSHVYLDAAAIFRNAQQDKGAAHQLIGYGKKSKVTALKVKDEVWQRRAYELAFNALKYQEMLEDIMINSSFYSSKLVPDEQMSLVAVILYDLQDRNFLQRERPANRDMPEEVAQVRHVENCLLRFKTKLAAALARCRIEHNLLSIDCMLPESVRLSQERGSNLPIHAWINTLRTSRQEVCEVLKSACFSRVNSVAQLEGRTFCEDLHCLDLLVFPTGAKQELDKTNLLKDRKLVIQDKACCMGPWALHPWLGPDGDVMMAGSFSAATVAHTAAIIHSTHTQTHDIPHIGKEAFSRMRVLVCVGECSSVQREELQEVLGSMGCSNVKLLPEALHTLDVCDTRLQKVQLILLTPQCSLSAVSNPVEYLLQENGDKELLQDLSQGAVSQSRLHTLVSEQKRDLRHALGFPKVRVVVYSICSLLPEENEDVVRSVFTLTEQDNSKLQPFTLSPPSFPLCDKDEGNKVVEKADFFRLQTSDQSNGCFLAVLTRQPKPEVTETPQEVIARAAARGLLDGILPTQPSKKKGRGRPIRKGLRQQSRRRNNAYVSSQTQSQNQEVKGNSSAPVTVKERTNFTHSPQGKCKHFSMHATTTVSSLNSASLTTGPTSSSSSTGLTMFHTSSASSITAPASSTPSNTSHTFSISTTDATPLNTRAASSSNKLSVTSLTKSPTPSHRVPNRTGGRRGAVPAVPPPAPPKGRQEILHPVLISFPPIQFPDLCSVSVPVKIKPPLLHQSWRSWSRPAPVTGTRFRGSISDTQPLL</sequence>
<feature type="compositionally biased region" description="Polar residues" evidence="2">
    <location>
        <begin position="606"/>
        <end position="626"/>
    </location>
</feature>
<evidence type="ECO:0000256" key="2">
    <source>
        <dbReference type="SAM" id="MobiDB-lite"/>
    </source>
</evidence>
<accession>A0A8T0AXW5</accession>
<feature type="compositionally biased region" description="Basic and acidic residues" evidence="2">
    <location>
        <begin position="1"/>
        <end position="10"/>
    </location>
</feature>
<comment type="similarity">
    <text evidence="1">Belongs to the class I-like SAM-binding methyltransferase superfamily. RsmB/NOP family.</text>
</comment>
<feature type="binding site" evidence="1">
    <location>
        <position position="367"/>
    </location>
    <ligand>
        <name>S-adenosyl-L-methionine</name>
        <dbReference type="ChEBI" id="CHEBI:59789"/>
    </ligand>
</feature>
<protein>
    <recommendedName>
        <fullName evidence="3">SAM-dependent MTase RsmB/NOP-type domain-containing protein</fullName>
    </recommendedName>
</protein>
<dbReference type="InterPro" id="IPR049561">
    <property type="entry name" value="NSUN5_7_fdxn-like"/>
</dbReference>
<feature type="active site" description="Nucleophile" evidence="1">
    <location>
        <position position="480"/>
    </location>
</feature>